<feature type="region of interest" description="Disordered" evidence="1">
    <location>
        <begin position="53"/>
        <end position="76"/>
    </location>
</feature>
<dbReference type="EMBL" id="JADNYJ010000007">
    <property type="protein sequence ID" value="KAF8910182.1"/>
    <property type="molecule type" value="Genomic_DNA"/>
</dbReference>
<accession>A0A9P5P0K8</accession>
<feature type="compositionally biased region" description="Low complexity" evidence="1">
    <location>
        <begin position="26"/>
        <end position="37"/>
    </location>
</feature>
<feature type="region of interest" description="Disordered" evidence="1">
    <location>
        <begin position="476"/>
        <end position="516"/>
    </location>
</feature>
<feature type="region of interest" description="Disordered" evidence="1">
    <location>
        <begin position="372"/>
        <end position="461"/>
    </location>
</feature>
<feature type="compositionally biased region" description="Polar residues" evidence="1">
    <location>
        <begin position="303"/>
        <end position="318"/>
    </location>
</feature>
<feature type="compositionally biased region" description="Low complexity" evidence="1">
    <location>
        <begin position="373"/>
        <end position="382"/>
    </location>
</feature>
<organism evidence="2 3">
    <name type="scientific">Gymnopilus junonius</name>
    <name type="common">Spectacular rustgill mushroom</name>
    <name type="synonym">Gymnopilus spectabilis subsp. junonius</name>
    <dbReference type="NCBI Taxonomy" id="109634"/>
    <lineage>
        <taxon>Eukaryota</taxon>
        <taxon>Fungi</taxon>
        <taxon>Dikarya</taxon>
        <taxon>Basidiomycota</taxon>
        <taxon>Agaricomycotina</taxon>
        <taxon>Agaricomycetes</taxon>
        <taxon>Agaricomycetidae</taxon>
        <taxon>Agaricales</taxon>
        <taxon>Agaricineae</taxon>
        <taxon>Hymenogastraceae</taxon>
        <taxon>Gymnopilus</taxon>
    </lineage>
</organism>
<proteinExistence type="predicted"/>
<comment type="caution">
    <text evidence="2">The sequence shown here is derived from an EMBL/GenBank/DDBJ whole genome shotgun (WGS) entry which is preliminary data.</text>
</comment>
<reference evidence="2" key="1">
    <citation type="submission" date="2020-11" db="EMBL/GenBank/DDBJ databases">
        <authorList>
            <consortium name="DOE Joint Genome Institute"/>
            <person name="Ahrendt S."/>
            <person name="Riley R."/>
            <person name="Andreopoulos W."/>
            <person name="LaButti K."/>
            <person name="Pangilinan J."/>
            <person name="Ruiz-duenas F.J."/>
            <person name="Barrasa J.M."/>
            <person name="Sanchez-Garcia M."/>
            <person name="Camarero S."/>
            <person name="Miyauchi S."/>
            <person name="Serrano A."/>
            <person name="Linde D."/>
            <person name="Babiker R."/>
            <person name="Drula E."/>
            <person name="Ayuso-Fernandez I."/>
            <person name="Pacheco R."/>
            <person name="Padilla G."/>
            <person name="Ferreira P."/>
            <person name="Barriuso J."/>
            <person name="Kellner H."/>
            <person name="Castanera R."/>
            <person name="Alfaro M."/>
            <person name="Ramirez L."/>
            <person name="Pisabarro A.G."/>
            <person name="Kuo A."/>
            <person name="Tritt A."/>
            <person name="Lipzen A."/>
            <person name="He G."/>
            <person name="Yan M."/>
            <person name="Ng V."/>
            <person name="Cullen D."/>
            <person name="Martin F."/>
            <person name="Rosso M.-N."/>
            <person name="Henrissat B."/>
            <person name="Hibbett D."/>
            <person name="Martinez A.T."/>
            <person name="Grigoriev I.V."/>
        </authorList>
    </citation>
    <scope>NUCLEOTIDE SEQUENCE</scope>
    <source>
        <strain evidence="2">AH 44721</strain>
    </source>
</reference>
<feature type="region of interest" description="Disordered" evidence="1">
    <location>
        <begin position="1"/>
        <end position="37"/>
    </location>
</feature>
<feature type="compositionally biased region" description="Low complexity" evidence="1">
    <location>
        <begin position="496"/>
        <end position="508"/>
    </location>
</feature>
<evidence type="ECO:0000256" key="1">
    <source>
        <dbReference type="SAM" id="MobiDB-lite"/>
    </source>
</evidence>
<gene>
    <name evidence="2" type="ORF">CPB84DRAFT_1365302</name>
</gene>
<feature type="compositionally biased region" description="Polar residues" evidence="1">
    <location>
        <begin position="15"/>
        <end position="25"/>
    </location>
</feature>
<dbReference type="AlphaFoldDB" id="A0A9P5P0K8"/>
<dbReference type="Proteomes" id="UP000724874">
    <property type="component" value="Unassembled WGS sequence"/>
</dbReference>
<keyword evidence="3" id="KW-1185">Reference proteome</keyword>
<evidence type="ECO:0000313" key="3">
    <source>
        <dbReference type="Proteomes" id="UP000724874"/>
    </source>
</evidence>
<dbReference type="OrthoDB" id="10690217at2759"/>
<sequence>MSSSWSLLLPHPNPTRFSRSQSLTRSPSTNSASSSASSWSAIGIINMSSTFVSRRKSRQKKRSSAAPNSPPKLQPLIFSSEPIVDLTLPPYRARSEESLDALLNADSSNEKNSKYLRKGNEGRSSGVVLLISDPEDSIAHDDDNDAESAGLVSFHPRRGLGAGVDDDNNIQSHGLARSNLRNNHNHNQHHHHLHLPPPNSAPPIALSSSNFNSNHCHRSPEAFPSVPDIAITFPSLELDSTFVFVEQPGLSSRKASRSLTALDSPNHLTVSSEQPPLPSLPRHILMSSAGPLPSHVQSDCGHGTTTARTIRSTHNQDQPQRRASLFARTFSLRSSSSPRTKNRPPLQDVVEGITSAPNNAADNASGVFGTAKSNALSSSSNNGLQPDLHPTRPLVPPSESSDSGSGRASATSISLSDSACASSSSNTASGSGSAISSNSSMEHAPHSGPPPSLFNNPATKSGHAGHVMTVLMAFSDGHSQPADNHPTRPTLTPHTSSAASSDSHSNNSHSHEGEAKVRPLVRTRLLLRVLADLVGVRVRRLQVLSQDGGGGGRVGGTVG</sequence>
<feature type="region of interest" description="Disordered" evidence="1">
    <location>
        <begin position="293"/>
        <end position="322"/>
    </location>
</feature>
<feature type="compositionally biased region" description="Basic residues" evidence="1">
    <location>
        <begin position="53"/>
        <end position="63"/>
    </location>
</feature>
<evidence type="ECO:0000313" key="2">
    <source>
        <dbReference type="EMBL" id="KAF8910182.1"/>
    </source>
</evidence>
<protein>
    <submittedName>
        <fullName evidence="2">Uncharacterized protein</fullName>
    </submittedName>
</protein>
<name>A0A9P5P0K8_GYMJU</name>
<feature type="compositionally biased region" description="Polar residues" evidence="1">
    <location>
        <begin position="477"/>
        <end position="495"/>
    </location>
</feature>
<feature type="compositionally biased region" description="Low complexity" evidence="1">
    <location>
        <begin position="398"/>
        <end position="440"/>
    </location>
</feature>